<evidence type="ECO:0000313" key="2">
    <source>
        <dbReference type="Proteomes" id="UP001165960"/>
    </source>
</evidence>
<evidence type="ECO:0000313" key="1">
    <source>
        <dbReference type="EMBL" id="KAJ9064628.1"/>
    </source>
</evidence>
<proteinExistence type="predicted"/>
<dbReference type="Proteomes" id="UP001165960">
    <property type="component" value="Unassembled WGS sequence"/>
</dbReference>
<keyword evidence="2" id="KW-1185">Reference proteome</keyword>
<organism evidence="1 2">
    <name type="scientific">Entomophthora muscae</name>
    <dbReference type="NCBI Taxonomy" id="34485"/>
    <lineage>
        <taxon>Eukaryota</taxon>
        <taxon>Fungi</taxon>
        <taxon>Fungi incertae sedis</taxon>
        <taxon>Zoopagomycota</taxon>
        <taxon>Entomophthoromycotina</taxon>
        <taxon>Entomophthoromycetes</taxon>
        <taxon>Entomophthorales</taxon>
        <taxon>Entomophthoraceae</taxon>
        <taxon>Entomophthora</taxon>
    </lineage>
</organism>
<sequence>MTEQNLPTFAHILNQATSQDTWKTYFHTHNIDKDIPSGCNIFEGLVIPKACAKLIQYSCSLQPQTNTQLPIIGEFINTKYIDINKFFGKNKENFINWLDHSATKLQASRICKFTATSGFGLNCFPPPHQKRAKNYTKPLNLLGDLAHTVDDVKTAGLTRQQGSNQAGL</sequence>
<accession>A0ACC2SQI9</accession>
<protein>
    <submittedName>
        <fullName evidence="1">Uncharacterized protein</fullName>
    </submittedName>
</protein>
<gene>
    <name evidence="1" type="ORF">DSO57_1028467</name>
</gene>
<dbReference type="EMBL" id="QTSX02004441">
    <property type="protein sequence ID" value="KAJ9064628.1"/>
    <property type="molecule type" value="Genomic_DNA"/>
</dbReference>
<reference evidence="1" key="1">
    <citation type="submission" date="2022-04" db="EMBL/GenBank/DDBJ databases">
        <title>Genome of the entomopathogenic fungus Entomophthora muscae.</title>
        <authorList>
            <person name="Elya C."/>
            <person name="Lovett B.R."/>
            <person name="Lee E."/>
            <person name="Macias A.M."/>
            <person name="Hajek A.E."/>
            <person name="De Bivort B.L."/>
            <person name="Kasson M.T."/>
            <person name="De Fine Licht H.H."/>
            <person name="Stajich J.E."/>
        </authorList>
    </citation>
    <scope>NUCLEOTIDE SEQUENCE</scope>
    <source>
        <strain evidence="1">Berkeley</strain>
    </source>
</reference>
<name>A0ACC2SQI9_9FUNG</name>
<comment type="caution">
    <text evidence="1">The sequence shown here is derived from an EMBL/GenBank/DDBJ whole genome shotgun (WGS) entry which is preliminary data.</text>
</comment>